<dbReference type="Proteomes" id="UP001163046">
    <property type="component" value="Unassembled WGS sequence"/>
</dbReference>
<keyword evidence="3" id="KW-1185">Reference proteome</keyword>
<comment type="caution">
    <text evidence="2">The sequence shown here is derived from an EMBL/GenBank/DDBJ whole genome shotgun (WGS) entry which is preliminary data.</text>
</comment>
<feature type="region of interest" description="Disordered" evidence="1">
    <location>
        <begin position="34"/>
        <end position="63"/>
    </location>
</feature>
<proteinExistence type="predicted"/>
<protein>
    <submittedName>
        <fullName evidence="2">Uncharacterized protein</fullName>
    </submittedName>
</protein>
<dbReference type="EMBL" id="MU827124">
    <property type="protein sequence ID" value="KAJ7369271.1"/>
    <property type="molecule type" value="Genomic_DNA"/>
</dbReference>
<name>A0A9W9YTP2_9CNID</name>
<evidence type="ECO:0000313" key="3">
    <source>
        <dbReference type="Proteomes" id="UP001163046"/>
    </source>
</evidence>
<evidence type="ECO:0000256" key="1">
    <source>
        <dbReference type="SAM" id="MobiDB-lite"/>
    </source>
</evidence>
<reference evidence="2" key="1">
    <citation type="submission" date="2023-01" db="EMBL/GenBank/DDBJ databases">
        <title>Genome assembly of the deep-sea coral Lophelia pertusa.</title>
        <authorList>
            <person name="Herrera S."/>
            <person name="Cordes E."/>
        </authorList>
    </citation>
    <scope>NUCLEOTIDE SEQUENCE</scope>
    <source>
        <strain evidence="2">USNM1676648</strain>
        <tissue evidence="2">Polyp</tissue>
    </source>
</reference>
<gene>
    <name evidence="2" type="ORF">OS493_040147</name>
</gene>
<feature type="non-terminal residue" evidence="2">
    <location>
        <position position="63"/>
    </location>
</feature>
<feature type="non-terminal residue" evidence="2">
    <location>
        <position position="1"/>
    </location>
</feature>
<feature type="compositionally biased region" description="Basic residues" evidence="1">
    <location>
        <begin position="39"/>
        <end position="50"/>
    </location>
</feature>
<dbReference type="AlphaFoldDB" id="A0A9W9YTP2"/>
<organism evidence="2 3">
    <name type="scientific">Desmophyllum pertusum</name>
    <dbReference type="NCBI Taxonomy" id="174260"/>
    <lineage>
        <taxon>Eukaryota</taxon>
        <taxon>Metazoa</taxon>
        <taxon>Cnidaria</taxon>
        <taxon>Anthozoa</taxon>
        <taxon>Hexacorallia</taxon>
        <taxon>Scleractinia</taxon>
        <taxon>Caryophylliina</taxon>
        <taxon>Caryophylliidae</taxon>
        <taxon>Desmophyllum</taxon>
    </lineage>
</organism>
<sequence>VHILSRLCHQETNPATLPIPVTVALNATAILPPVTTPRRNQRPSRLRKRLQNQGMPTYFYQTL</sequence>
<evidence type="ECO:0000313" key="2">
    <source>
        <dbReference type="EMBL" id="KAJ7369271.1"/>
    </source>
</evidence>
<accession>A0A9W9YTP2</accession>
<feature type="compositionally biased region" description="Polar residues" evidence="1">
    <location>
        <begin position="51"/>
        <end position="63"/>
    </location>
</feature>